<proteinExistence type="predicted"/>
<evidence type="ECO:0000256" key="1">
    <source>
        <dbReference type="SAM" id="Phobius"/>
    </source>
</evidence>
<keyword evidence="1" id="KW-0812">Transmembrane</keyword>
<feature type="transmembrane region" description="Helical" evidence="1">
    <location>
        <begin position="15"/>
        <end position="36"/>
    </location>
</feature>
<keyword evidence="1" id="KW-0472">Membrane</keyword>
<evidence type="ECO:0000313" key="2">
    <source>
        <dbReference type="EMBL" id="JAH08809.1"/>
    </source>
</evidence>
<dbReference type="EMBL" id="GBXM01099768">
    <property type="protein sequence ID" value="JAH08809.1"/>
    <property type="molecule type" value="Transcribed_RNA"/>
</dbReference>
<accession>A0A0E9PWF3</accession>
<organism evidence="2">
    <name type="scientific">Anguilla anguilla</name>
    <name type="common">European freshwater eel</name>
    <name type="synonym">Muraena anguilla</name>
    <dbReference type="NCBI Taxonomy" id="7936"/>
    <lineage>
        <taxon>Eukaryota</taxon>
        <taxon>Metazoa</taxon>
        <taxon>Chordata</taxon>
        <taxon>Craniata</taxon>
        <taxon>Vertebrata</taxon>
        <taxon>Euteleostomi</taxon>
        <taxon>Actinopterygii</taxon>
        <taxon>Neopterygii</taxon>
        <taxon>Teleostei</taxon>
        <taxon>Anguilliformes</taxon>
        <taxon>Anguillidae</taxon>
        <taxon>Anguilla</taxon>
    </lineage>
</organism>
<sequence length="66" mass="7656">MYNNAKSNNAELAGLWNSLEHCAIYLFIFFLFSFLVECRNRTLGYFMGNCMHCELMLSISPQSRPP</sequence>
<reference evidence="2" key="1">
    <citation type="submission" date="2014-11" db="EMBL/GenBank/DDBJ databases">
        <authorList>
            <person name="Amaro Gonzalez C."/>
        </authorList>
    </citation>
    <scope>NUCLEOTIDE SEQUENCE</scope>
</reference>
<dbReference type="AlphaFoldDB" id="A0A0E9PWF3"/>
<reference evidence="2" key="2">
    <citation type="journal article" date="2015" name="Fish Shellfish Immunol.">
        <title>Early steps in the European eel (Anguilla anguilla)-Vibrio vulnificus interaction in the gills: Role of the RtxA13 toxin.</title>
        <authorList>
            <person name="Callol A."/>
            <person name="Pajuelo D."/>
            <person name="Ebbesson L."/>
            <person name="Teles M."/>
            <person name="MacKenzie S."/>
            <person name="Amaro C."/>
        </authorList>
    </citation>
    <scope>NUCLEOTIDE SEQUENCE</scope>
</reference>
<name>A0A0E9PWF3_ANGAN</name>
<keyword evidence="1" id="KW-1133">Transmembrane helix</keyword>
<protein>
    <submittedName>
        <fullName evidence="2">Uncharacterized protein</fullName>
    </submittedName>
</protein>